<dbReference type="RefSeq" id="WP_388309239.1">
    <property type="nucleotide sequence ID" value="NZ_JBIBDZ010000008.1"/>
</dbReference>
<dbReference type="Pfam" id="PF01636">
    <property type="entry name" value="APH"/>
    <property type="match status" value="2"/>
</dbReference>
<dbReference type="Proteomes" id="UP001602370">
    <property type="component" value="Unassembled WGS sequence"/>
</dbReference>
<reference evidence="2 3" key="1">
    <citation type="submission" date="2024-10" db="EMBL/GenBank/DDBJ databases">
        <title>The Natural Products Discovery Center: Release of the First 8490 Sequenced Strains for Exploring Actinobacteria Biosynthetic Diversity.</title>
        <authorList>
            <person name="Kalkreuter E."/>
            <person name="Kautsar S.A."/>
            <person name="Yang D."/>
            <person name="Bader C.D."/>
            <person name="Teijaro C.N."/>
            <person name="Fluegel L."/>
            <person name="Davis C.M."/>
            <person name="Simpson J.R."/>
            <person name="Lauterbach L."/>
            <person name="Steele A.D."/>
            <person name="Gui C."/>
            <person name="Meng S."/>
            <person name="Li G."/>
            <person name="Viehrig K."/>
            <person name="Ye F."/>
            <person name="Su P."/>
            <person name="Kiefer A.F."/>
            <person name="Nichols A."/>
            <person name="Cepeda A.J."/>
            <person name="Yan W."/>
            <person name="Fan B."/>
            <person name="Jiang Y."/>
            <person name="Adhikari A."/>
            <person name="Zheng C.-J."/>
            <person name="Schuster L."/>
            <person name="Cowan T.M."/>
            <person name="Smanski M.J."/>
            <person name="Chevrette M.G."/>
            <person name="De Carvalho L.P.S."/>
            <person name="Shen B."/>
        </authorList>
    </citation>
    <scope>NUCLEOTIDE SEQUENCE [LARGE SCALE GENOMIC DNA]</scope>
    <source>
        <strain evidence="2 3">NPDC012605</strain>
    </source>
</reference>
<keyword evidence="3" id="KW-1185">Reference proteome</keyword>
<feature type="domain" description="Aminoglycoside phosphotransferase" evidence="1">
    <location>
        <begin position="120"/>
        <end position="177"/>
    </location>
</feature>
<accession>A0ABW6XWL9</accession>
<evidence type="ECO:0000313" key="2">
    <source>
        <dbReference type="EMBL" id="MFF5921916.1"/>
    </source>
</evidence>
<organism evidence="2 3">
    <name type="scientific">Streptomyces flavochromogenes</name>
    <dbReference type="NCBI Taxonomy" id="68199"/>
    <lineage>
        <taxon>Bacteria</taxon>
        <taxon>Bacillati</taxon>
        <taxon>Actinomycetota</taxon>
        <taxon>Actinomycetes</taxon>
        <taxon>Kitasatosporales</taxon>
        <taxon>Streptomycetaceae</taxon>
        <taxon>Streptomyces</taxon>
    </lineage>
</organism>
<dbReference type="EMBL" id="JBIBDZ010000008">
    <property type="protein sequence ID" value="MFF5921916.1"/>
    <property type="molecule type" value="Genomic_DNA"/>
</dbReference>
<dbReference type="InterPro" id="IPR011009">
    <property type="entry name" value="Kinase-like_dom_sf"/>
</dbReference>
<dbReference type="SUPFAM" id="SSF56112">
    <property type="entry name" value="Protein kinase-like (PK-like)"/>
    <property type="match status" value="1"/>
</dbReference>
<sequence>MTGIRGDQEARGVDEWEIIGWGRAADVYALPGDGAWVLRRNRNGGDTAREAAVMARLARRGYPVPAVLRAEGPDLVMERLTGPSLLDALLAGTYEPEPAGALIAELLARLHALPGTPPAHLDLHPGNVLLTADRGPVVIDWETAEEGHPPGLDHAMSALLLAEVAVSPAPYAPGARAGLAALLSAAKAPVLPHIGAARVRRAADPCLTEGEVAALGAASELVTELAASRAA</sequence>
<dbReference type="Gene3D" id="1.10.510.10">
    <property type="entry name" value="Transferase(Phosphotransferase) domain 1"/>
    <property type="match status" value="1"/>
</dbReference>
<proteinExistence type="predicted"/>
<evidence type="ECO:0000259" key="1">
    <source>
        <dbReference type="Pfam" id="PF01636"/>
    </source>
</evidence>
<comment type="caution">
    <text evidence="2">The sequence shown here is derived from an EMBL/GenBank/DDBJ whole genome shotgun (WGS) entry which is preliminary data.</text>
</comment>
<evidence type="ECO:0000313" key="3">
    <source>
        <dbReference type="Proteomes" id="UP001602370"/>
    </source>
</evidence>
<gene>
    <name evidence="2" type="ORF">ACFY8C_26730</name>
</gene>
<dbReference type="InterPro" id="IPR002575">
    <property type="entry name" value="Aminoglycoside_PTrfase"/>
</dbReference>
<name>A0ABW6XWL9_9ACTN</name>
<protein>
    <submittedName>
        <fullName evidence="2">Phosphotransferase</fullName>
    </submittedName>
</protein>
<feature type="domain" description="Aminoglycoside phosphotransferase" evidence="1">
    <location>
        <begin position="16"/>
        <end position="118"/>
    </location>
</feature>